<sequence length="54" mass="6124">MTNRVVIIDAGINEYFIPSELNTYQVKEEDVCLISNSFNKDELTHGTICATIFL</sequence>
<gene>
    <name evidence="1" type="ORF">J2Z32_000626</name>
</gene>
<dbReference type="EMBL" id="JAGGKG010000002">
    <property type="protein sequence ID" value="MBP1904009.1"/>
    <property type="molecule type" value="Genomic_DNA"/>
</dbReference>
<accession>A0ABS4FN53</accession>
<dbReference type="Proteomes" id="UP001519272">
    <property type="component" value="Unassembled WGS sequence"/>
</dbReference>
<proteinExistence type="predicted"/>
<dbReference type="RefSeq" id="WP_210087691.1">
    <property type="nucleotide sequence ID" value="NZ_JAGGKG010000002.1"/>
</dbReference>
<comment type="caution">
    <text evidence="1">The sequence shown here is derived from an EMBL/GenBank/DDBJ whole genome shotgun (WGS) entry which is preliminary data.</text>
</comment>
<evidence type="ECO:0000313" key="1">
    <source>
        <dbReference type="EMBL" id="MBP1904009.1"/>
    </source>
</evidence>
<name>A0ABS4FN53_9BACL</name>
<organism evidence="1 2">
    <name type="scientific">Paenibacillus turicensis</name>
    <dbReference type="NCBI Taxonomy" id="160487"/>
    <lineage>
        <taxon>Bacteria</taxon>
        <taxon>Bacillati</taxon>
        <taxon>Bacillota</taxon>
        <taxon>Bacilli</taxon>
        <taxon>Bacillales</taxon>
        <taxon>Paenibacillaceae</taxon>
        <taxon>Paenibacillus</taxon>
    </lineage>
</organism>
<evidence type="ECO:0008006" key="3">
    <source>
        <dbReference type="Google" id="ProtNLM"/>
    </source>
</evidence>
<reference evidence="1 2" key="1">
    <citation type="submission" date="2021-03" db="EMBL/GenBank/DDBJ databases">
        <title>Genomic Encyclopedia of Type Strains, Phase IV (KMG-IV): sequencing the most valuable type-strain genomes for metagenomic binning, comparative biology and taxonomic classification.</title>
        <authorList>
            <person name="Goeker M."/>
        </authorList>
    </citation>
    <scope>NUCLEOTIDE SEQUENCE [LARGE SCALE GENOMIC DNA]</scope>
    <source>
        <strain evidence="1 2">DSM 14349</strain>
    </source>
</reference>
<keyword evidence="2" id="KW-1185">Reference proteome</keyword>
<protein>
    <recommendedName>
        <fullName evidence="3">Peptidase S8/S53 domain-containing protein</fullName>
    </recommendedName>
</protein>
<evidence type="ECO:0000313" key="2">
    <source>
        <dbReference type="Proteomes" id="UP001519272"/>
    </source>
</evidence>